<dbReference type="EMBL" id="BKCJ010000001">
    <property type="protein sequence ID" value="GEU28111.1"/>
    <property type="molecule type" value="Genomic_DNA"/>
</dbReference>
<organism evidence="1">
    <name type="scientific">Tanacetum cinerariifolium</name>
    <name type="common">Dalmatian daisy</name>
    <name type="synonym">Chrysanthemum cinerariifolium</name>
    <dbReference type="NCBI Taxonomy" id="118510"/>
    <lineage>
        <taxon>Eukaryota</taxon>
        <taxon>Viridiplantae</taxon>
        <taxon>Streptophyta</taxon>
        <taxon>Embryophyta</taxon>
        <taxon>Tracheophyta</taxon>
        <taxon>Spermatophyta</taxon>
        <taxon>Magnoliopsida</taxon>
        <taxon>eudicotyledons</taxon>
        <taxon>Gunneridae</taxon>
        <taxon>Pentapetalae</taxon>
        <taxon>asterids</taxon>
        <taxon>campanulids</taxon>
        <taxon>Asterales</taxon>
        <taxon>Asteraceae</taxon>
        <taxon>Asteroideae</taxon>
        <taxon>Anthemideae</taxon>
        <taxon>Anthemidinae</taxon>
        <taxon>Tanacetum</taxon>
    </lineage>
</organism>
<proteinExistence type="predicted"/>
<dbReference type="AlphaFoldDB" id="A0A699GEW9"/>
<protein>
    <submittedName>
        <fullName evidence="1">Uncharacterized protein</fullName>
    </submittedName>
</protein>
<reference evidence="1" key="1">
    <citation type="journal article" date="2019" name="Sci. Rep.">
        <title>Draft genome of Tanacetum cinerariifolium, the natural source of mosquito coil.</title>
        <authorList>
            <person name="Yamashiro T."/>
            <person name="Shiraishi A."/>
            <person name="Satake H."/>
            <person name="Nakayama K."/>
        </authorList>
    </citation>
    <scope>NUCLEOTIDE SEQUENCE</scope>
</reference>
<sequence>MEFGIYVHTQGPGGLLKKCAKTLDASLNGILNQSGFEEIDAIYLSFHSISSIQAGFRVCKLRVRRNYDMKLIGGGKVHYNCMIECDIDLPDYDVIEADSEHKMILYLKGVLIDVTPKLFREFPPAEADYFLSAVQQANV</sequence>
<accession>A0A699GEW9</accession>
<comment type="caution">
    <text evidence="1">The sequence shown here is derived from an EMBL/GenBank/DDBJ whole genome shotgun (WGS) entry which is preliminary data.</text>
</comment>
<gene>
    <name evidence="1" type="ORF">Tci_000089</name>
</gene>
<name>A0A699GEW9_TANCI</name>
<evidence type="ECO:0000313" key="1">
    <source>
        <dbReference type="EMBL" id="GEU28111.1"/>
    </source>
</evidence>